<proteinExistence type="predicted"/>
<dbReference type="WBParaSite" id="TTAC_0000558901-mRNA-1">
    <property type="protein sequence ID" value="TTAC_0000558901-mRNA-1"/>
    <property type="gene ID" value="TTAC_0000558901"/>
</dbReference>
<dbReference type="AlphaFoldDB" id="A0A0R3WXU9"/>
<sequence>LKQSIKKRAFISPPPERHLNRIGLVFHREDDQQLGDGKTTTAIAKVTAFQQTYNGLLPHLQDLETALRFLLPIFALAKAGVVIGGFSKSRRILRAAFNRIFALRNTPLCHNQTRDKISQATETSIVPNHVESIPFTVLTNSPIPRIDPRKTPVYINLEDVEELAV</sequence>
<organism evidence="1">
    <name type="scientific">Hydatigena taeniaeformis</name>
    <name type="common">Feline tapeworm</name>
    <name type="synonym">Taenia taeniaeformis</name>
    <dbReference type="NCBI Taxonomy" id="6205"/>
    <lineage>
        <taxon>Eukaryota</taxon>
        <taxon>Metazoa</taxon>
        <taxon>Spiralia</taxon>
        <taxon>Lophotrochozoa</taxon>
        <taxon>Platyhelminthes</taxon>
        <taxon>Cestoda</taxon>
        <taxon>Eucestoda</taxon>
        <taxon>Cyclophyllidea</taxon>
        <taxon>Taeniidae</taxon>
        <taxon>Hydatigera</taxon>
    </lineage>
</organism>
<accession>A0A0R3WXU9</accession>
<evidence type="ECO:0000313" key="1">
    <source>
        <dbReference type="WBParaSite" id="TTAC_0000558901-mRNA-1"/>
    </source>
</evidence>
<name>A0A0R3WXU9_HYDTA</name>
<protein>
    <submittedName>
        <fullName evidence="1">CDT1 domain-containing protein</fullName>
    </submittedName>
</protein>
<reference evidence="1" key="1">
    <citation type="submission" date="2017-02" db="UniProtKB">
        <authorList>
            <consortium name="WormBaseParasite"/>
        </authorList>
    </citation>
    <scope>IDENTIFICATION</scope>
</reference>